<protein>
    <recommendedName>
        <fullName evidence="3">Lipoprotein</fullName>
    </recommendedName>
</protein>
<dbReference type="Proteomes" id="UP000279227">
    <property type="component" value="Chromosome"/>
</dbReference>
<dbReference type="STRING" id="525257.HMPREF0204_12687"/>
<sequence>MKNLLLLFISGFLIISCQKNVNAGFEIYKENSDPYNHKINDLYKIEIYKDEKIFKILEPEKYALSLNSNIKLDSIKEGKYSFVYENNFGETIRKEIEVDESKTYRIRIALDSLVKKNNKSVFENLKDSEAKLVFKSTGCFHQEKDSITVINKNNHFFIRQEGGNLKAIDKTTWAYFVKTENEIREIPKDGDCTTRDVYIFYNKGKSDTIRDSTCKFSIWSGIKEYLKKNKLQ</sequence>
<organism evidence="1 2">
    <name type="scientific">Chryseobacterium gleum</name>
    <name type="common">Flavobacterium gleum</name>
    <dbReference type="NCBI Taxonomy" id="250"/>
    <lineage>
        <taxon>Bacteria</taxon>
        <taxon>Pseudomonadati</taxon>
        <taxon>Bacteroidota</taxon>
        <taxon>Flavobacteriia</taxon>
        <taxon>Flavobacteriales</taxon>
        <taxon>Weeksellaceae</taxon>
        <taxon>Chryseobacterium group</taxon>
        <taxon>Chryseobacterium</taxon>
    </lineage>
</organism>
<gene>
    <name evidence="1" type="ORF">NCTC11432_01772</name>
</gene>
<evidence type="ECO:0000313" key="1">
    <source>
        <dbReference type="EMBL" id="VEE06690.1"/>
    </source>
</evidence>
<name>A0A448B0Z8_CHRGE</name>
<proteinExistence type="predicted"/>
<dbReference type="PROSITE" id="PS51257">
    <property type="entry name" value="PROKAR_LIPOPROTEIN"/>
    <property type="match status" value="1"/>
</dbReference>
<dbReference type="AlphaFoldDB" id="A0A448B0Z8"/>
<dbReference type="KEGG" id="cgle:NCTC11432_01772"/>
<evidence type="ECO:0008006" key="3">
    <source>
        <dbReference type="Google" id="ProtNLM"/>
    </source>
</evidence>
<reference evidence="1 2" key="1">
    <citation type="submission" date="2018-12" db="EMBL/GenBank/DDBJ databases">
        <authorList>
            <consortium name="Pathogen Informatics"/>
        </authorList>
    </citation>
    <scope>NUCLEOTIDE SEQUENCE [LARGE SCALE GENOMIC DNA]</scope>
    <source>
        <strain evidence="1 2">NCTC11432</strain>
    </source>
</reference>
<accession>A0A448B0Z8</accession>
<evidence type="ECO:0000313" key="2">
    <source>
        <dbReference type="Proteomes" id="UP000279227"/>
    </source>
</evidence>
<dbReference type="EMBL" id="LR134289">
    <property type="protein sequence ID" value="VEE06690.1"/>
    <property type="molecule type" value="Genomic_DNA"/>
</dbReference>